<dbReference type="AlphaFoldDB" id="A0A2P2Q2P1"/>
<accession>A0A2P2Q2P1</accession>
<proteinExistence type="predicted"/>
<sequence>MLIKPKDLVQSLKGPSQYGHNIQKKVQKKLDNVQLGLILSHVRS</sequence>
<evidence type="ECO:0000313" key="1">
    <source>
        <dbReference type="EMBL" id="MBX61258.1"/>
    </source>
</evidence>
<dbReference type="EMBL" id="GGEC01080774">
    <property type="protein sequence ID" value="MBX61258.1"/>
    <property type="molecule type" value="Transcribed_RNA"/>
</dbReference>
<protein>
    <submittedName>
        <fullName evidence="1">Uncharacterized protein</fullName>
    </submittedName>
</protein>
<organism evidence="1">
    <name type="scientific">Rhizophora mucronata</name>
    <name type="common">Asiatic mangrove</name>
    <dbReference type="NCBI Taxonomy" id="61149"/>
    <lineage>
        <taxon>Eukaryota</taxon>
        <taxon>Viridiplantae</taxon>
        <taxon>Streptophyta</taxon>
        <taxon>Embryophyta</taxon>
        <taxon>Tracheophyta</taxon>
        <taxon>Spermatophyta</taxon>
        <taxon>Magnoliopsida</taxon>
        <taxon>eudicotyledons</taxon>
        <taxon>Gunneridae</taxon>
        <taxon>Pentapetalae</taxon>
        <taxon>rosids</taxon>
        <taxon>fabids</taxon>
        <taxon>Malpighiales</taxon>
        <taxon>Rhizophoraceae</taxon>
        <taxon>Rhizophora</taxon>
    </lineage>
</organism>
<reference evidence="1" key="1">
    <citation type="submission" date="2018-02" db="EMBL/GenBank/DDBJ databases">
        <title>Rhizophora mucronata_Transcriptome.</title>
        <authorList>
            <person name="Meera S.P."/>
            <person name="Sreeshan A."/>
            <person name="Augustine A."/>
        </authorList>
    </citation>
    <scope>NUCLEOTIDE SEQUENCE</scope>
    <source>
        <tissue evidence="1">Leaf</tissue>
    </source>
</reference>
<name>A0A2P2Q2P1_RHIMU</name>